<feature type="signal peptide" evidence="1">
    <location>
        <begin position="1"/>
        <end position="24"/>
    </location>
</feature>
<protein>
    <recommendedName>
        <fullName evidence="4">Cadherin-like and PC-esterase domain-containing protein 1</fullName>
    </recommendedName>
</protein>
<dbReference type="EnsemblMetazoa" id="XM_022797508">
    <property type="protein sequence ID" value="XP_022653243"/>
    <property type="gene ID" value="LOC111247000"/>
</dbReference>
<evidence type="ECO:0000256" key="1">
    <source>
        <dbReference type="SAM" id="SignalP"/>
    </source>
</evidence>
<evidence type="ECO:0008006" key="4">
    <source>
        <dbReference type="Google" id="ProtNLM"/>
    </source>
</evidence>
<dbReference type="KEGG" id="vde:111247000"/>
<dbReference type="PANTHER" id="PTHR14776:SF1">
    <property type="entry name" value="CADHERIN-LIKE AND PC-ESTERASE DOMAIN-CONTAINING PROTEIN 1"/>
    <property type="match status" value="1"/>
</dbReference>
<dbReference type="Proteomes" id="UP000594260">
    <property type="component" value="Unplaced"/>
</dbReference>
<keyword evidence="3" id="KW-1185">Reference proteome</keyword>
<dbReference type="RefSeq" id="XP_022653243.1">
    <property type="nucleotide sequence ID" value="XM_022797508.1"/>
</dbReference>
<keyword evidence="1" id="KW-0732">Signal</keyword>
<reference evidence="2" key="1">
    <citation type="submission" date="2021-01" db="UniProtKB">
        <authorList>
            <consortium name="EnsemblMetazoa"/>
        </authorList>
    </citation>
    <scope>IDENTIFICATION</scope>
</reference>
<dbReference type="InParanoid" id="A0A7M7M6J8"/>
<dbReference type="OrthoDB" id="2016263at2759"/>
<dbReference type="OMA" id="WRFTATH"/>
<dbReference type="PANTHER" id="PTHR14776">
    <property type="entry name" value="CADHERIN-LIKE AND PC-ESTERASE DOMAIN-CONTAINING PROTEIN 1"/>
    <property type="match status" value="1"/>
</dbReference>
<feature type="chain" id="PRO_5029817910" description="Cadherin-like and PC-esterase domain-containing protein 1" evidence="1">
    <location>
        <begin position="25"/>
        <end position="462"/>
    </location>
</feature>
<sequence length="462" mass="52755">MLVSLMTCASFFLYVNWRFTATHAPSPIITELMSQPLLRKLEVAAGPSESVHLSPTAFDPYQTAYRLQVPFEQLVVRVRAAPFSDEVIMQVEGGILEPDHWLNYTCGTGETMLILHLTTRDKARTLNSYTLLVTRQRPPSPPHVHALRVCQMYQDCELKVDEARGCGVERLSGSRLHTPNWEVYWNSRQHLPLCKNGFSADARWLIPCQSCSDGGLSCAWDEARWAYPDCQHVATPRVVLQHCLSNTKILFLGDSTLRGMMFEAVQQLNGSLARWEKTHDVAIYNQTNRGHTTFAFAYYPKFWRRKLPSFELTLKRLIDKVPVSRVKGEDMVLVLGGVHWLSKIHMDTVLKFLSEQSLHGVKVIVKTLGAGFHQRVHGVHYLPKEGLRKVISHNQQLITQSLQRGFGVVDTFRMTYARFKDFTEGKCACHFHKVNKVRSDLYQVEGSVNRQYTNMMLQSLCS</sequence>
<name>A0A7M7M6J8_VARDE</name>
<accession>A0A7M7M6J8</accession>
<dbReference type="GeneID" id="111247000"/>
<dbReference type="AlphaFoldDB" id="A0A7M7M6J8"/>
<evidence type="ECO:0000313" key="2">
    <source>
        <dbReference type="EnsemblMetazoa" id="XP_022653243"/>
    </source>
</evidence>
<organism evidence="2 3">
    <name type="scientific">Varroa destructor</name>
    <name type="common">Honeybee mite</name>
    <dbReference type="NCBI Taxonomy" id="109461"/>
    <lineage>
        <taxon>Eukaryota</taxon>
        <taxon>Metazoa</taxon>
        <taxon>Ecdysozoa</taxon>
        <taxon>Arthropoda</taxon>
        <taxon>Chelicerata</taxon>
        <taxon>Arachnida</taxon>
        <taxon>Acari</taxon>
        <taxon>Parasitiformes</taxon>
        <taxon>Mesostigmata</taxon>
        <taxon>Gamasina</taxon>
        <taxon>Dermanyssoidea</taxon>
        <taxon>Varroidae</taxon>
        <taxon>Varroa</taxon>
    </lineage>
</organism>
<proteinExistence type="predicted"/>
<evidence type="ECO:0000313" key="3">
    <source>
        <dbReference type="Proteomes" id="UP000594260"/>
    </source>
</evidence>